<sequence length="51" mass="4908">MIDRTMGVSVIAGATALTVMPCGATMADVARCAGVSAATVSHAAVPKGTTS</sequence>
<reference evidence="1 2" key="1">
    <citation type="submission" date="2024-06" db="EMBL/GenBank/DDBJ databases">
        <title>The Natural Products Discovery Center: Release of the First 8490 Sequenced Strains for Exploring Actinobacteria Biosynthetic Diversity.</title>
        <authorList>
            <person name="Kalkreuter E."/>
            <person name="Kautsar S.A."/>
            <person name="Yang D."/>
            <person name="Bader C.D."/>
            <person name="Teijaro C.N."/>
            <person name="Fluegel L."/>
            <person name="Davis C.M."/>
            <person name="Simpson J.R."/>
            <person name="Lauterbach L."/>
            <person name="Steele A.D."/>
            <person name="Gui C."/>
            <person name="Meng S."/>
            <person name="Li G."/>
            <person name="Viehrig K."/>
            <person name="Ye F."/>
            <person name="Su P."/>
            <person name="Kiefer A.F."/>
            <person name="Nichols A."/>
            <person name="Cepeda A.J."/>
            <person name="Yan W."/>
            <person name="Fan B."/>
            <person name="Jiang Y."/>
            <person name="Adhikari A."/>
            <person name="Zheng C.-J."/>
            <person name="Schuster L."/>
            <person name="Cowan T.M."/>
            <person name="Smanski M.J."/>
            <person name="Chevrette M.G."/>
            <person name="De Carvalho L.P.S."/>
            <person name="Shen B."/>
        </authorList>
    </citation>
    <scope>NUCLEOTIDE SEQUENCE [LARGE SCALE GENOMIC DNA]</scope>
    <source>
        <strain evidence="1 2">NPDC053791</strain>
    </source>
</reference>
<comment type="caution">
    <text evidence="1">The sequence shown here is derived from an EMBL/GenBank/DDBJ whole genome shotgun (WGS) entry which is preliminary data.</text>
</comment>
<evidence type="ECO:0000313" key="2">
    <source>
        <dbReference type="Proteomes" id="UP001552479"/>
    </source>
</evidence>
<keyword evidence="2" id="KW-1185">Reference proteome</keyword>
<dbReference type="Proteomes" id="UP001552479">
    <property type="component" value="Unassembled WGS sequence"/>
</dbReference>
<accession>A0ABV3IMP6</accession>
<organism evidence="1 2">
    <name type="scientific">Streptomyces roseoverticillatus</name>
    <dbReference type="NCBI Taxonomy" id="66429"/>
    <lineage>
        <taxon>Bacteria</taxon>
        <taxon>Bacillati</taxon>
        <taxon>Actinomycetota</taxon>
        <taxon>Actinomycetes</taxon>
        <taxon>Kitasatosporales</taxon>
        <taxon>Streptomycetaceae</taxon>
        <taxon>Streptomyces</taxon>
    </lineage>
</organism>
<protein>
    <submittedName>
        <fullName evidence="1">LacI family DNA-binding transcriptional regulator</fullName>
    </submittedName>
</protein>
<proteinExistence type="predicted"/>
<dbReference type="InterPro" id="IPR010982">
    <property type="entry name" value="Lambda_DNA-bd_dom_sf"/>
</dbReference>
<gene>
    <name evidence="1" type="ORF">AB0L03_01030</name>
</gene>
<keyword evidence="1" id="KW-0238">DNA-binding</keyword>
<dbReference type="Gene3D" id="1.10.260.40">
    <property type="entry name" value="lambda repressor-like DNA-binding domains"/>
    <property type="match status" value="1"/>
</dbReference>
<name>A0ABV3IMP6_9ACTN</name>
<dbReference type="GO" id="GO:0003677">
    <property type="term" value="F:DNA binding"/>
    <property type="evidence" value="ECO:0007669"/>
    <property type="project" value="UniProtKB-KW"/>
</dbReference>
<dbReference type="EMBL" id="JBFASG010000001">
    <property type="protein sequence ID" value="MEV4921434.1"/>
    <property type="molecule type" value="Genomic_DNA"/>
</dbReference>
<dbReference type="RefSeq" id="WP_359095249.1">
    <property type="nucleotide sequence ID" value="NZ_JBEZGT010000003.1"/>
</dbReference>
<evidence type="ECO:0000313" key="1">
    <source>
        <dbReference type="EMBL" id="MEV4921434.1"/>
    </source>
</evidence>